<reference evidence="3" key="1">
    <citation type="submission" date="2021-03" db="EMBL/GenBank/DDBJ databases">
        <title>Draft genome sequence of rust myrtle Austropuccinia psidii MF-1, a brazilian biotype.</title>
        <authorList>
            <person name="Quecine M.C."/>
            <person name="Pachon D.M.R."/>
            <person name="Bonatelli M.L."/>
            <person name="Correr F.H."/>
            <person name="Franceschini L.M."/>
            <person name="Leite T.F."/>
            <person name="Margarido G.R.A."/>
            <person name="Almeida C.A."/>
            <person name="Ferrarezi J.A."/>
            <person name="Labate C.A."/>
        </authorList>
    </citation>
    <scope>NUCLEOTIDE SEQUENCE</scope>
    <source>
        <strain evidence="3">MF-1</strain>
    </source>
</reference>
<dbReference type="InterPro" id="IPR036397">
    <property type="entry name" value="RNaseH_sf"/>
</dbReference>
<evidence type="ECO:0000313" key="4">
    <source>
        <dbReference type="Proteomes" id="UP000765509"/>
    </source>
</evidence>
<dbReference type="PANTHER" id="PTHR35046">
    <property type="entry name" value="ZINC KNUCKLE (CCHC-TYPE) FAMILY PROTEIN"/>
    <property type="match status" value="1"/>
</dbReference>
<sequence>MNLVTGVSPGRDRRYDSCLVIVDSFSNTQIFLPYHKVDTAMDTALLIWNGVVLQTGILTNTISDRDHKFTTVIWINLHQVFRTKLSFSTAYHPQADVIAE</sequence>
<dbReference type="Gene3D" id="3.30.420.10">
    <property type="entry name" value="Ribonuclease H-like superfamily/Ribonuclease H"/>
    <property type="match status" value="1"/>
</dbReference>
<dbReference type="GO" id="GO:0005634">
    <property type="term" value="C:nucleus"/>
    <property type="evidence" value="ECO:0007669"/>
    <property type="project" value="UniProtKB-ARBA"/>
</dbReference>
<proteinExistence type="predicted"/>
<dbReference type="PROSITE" id="PS50994">
    <property type="entry name" value="INTEGRASE"/>
    <property type="match status" value="1"/>
</dbReference>
<protein>
    <recommendedName>
        <fullName evidence="2">Integrase catalytic domain-containing protein</fullName>
    </recommendedName>
</protein>
<dbReference type="GO" id="GO:0003723">
    <property type="term" value="F:RNA binding"/>
    <property type="evidence" value="ECO:0007669"/>
    <property type="project" value="UniProtKB-KW"/>
</dbReference>
<dbReference type="AlphaFoldDB" id="A0A9Q3P106"/>
<comment type="caution">
    <text evidence="3">The sequence shown here is derived from an EMBL/GenBank/DDBJ whole genome shotgun (WGS) entry which is preliminary data.</text>
</comment>
<organism evidence="3 4">
    <name type="scientific">Austropuccinia psidii MF-1</name>
    <dbReference type="NCBI Taxonomy" id="1389203"/>
    <lineage>
        <taxon>Eukaryota</taxon>
        <taxon>Fungi</taxon>
        <taxon>Dikarya</taxon>
        <taxon>Basidiomycota</taxon>
        <taxon>Pucciniomycotina</taxon>
        <taxon>Pucciniomycetes</taxon>
        <taxon>Pucciniales</taxon>
        <taxon>Sphaerophragmiaceae</taxon>
        <taxon>Austropuccinia</taxon>
    </lineage>
</organism>
<dbReference type="Proteomes" id="UP000765509">
    <property type="component" value="Unassembled WGS sequence"/>
</dbReference>
<evidence type="ECO:0000259" key="2">
    <source>
        <dbReference type="PROSITE" id="PS50994"/>
    </source>
</evidence>
<evidence type="ECO:0000313" key="3">
    <source>
        <dbReference type="EMBL" id="MBW0547399.1"/>
    </source>
</evidence>
<dbReference type="InterPro" id="IPR001584">
    <property type="entry name" value="Integrase_cat-core"/>
</dbReference>
<dbReference type="SUPFAM" id="SSF53098">
    <property type="entry name" value="Ribonuclease H-like"/>
    <property type="match status" value="1"/>
</dbReference>
<feature type="domain" description="Integrase catalytic" evidence="2">
    <location>
        <begin position="1"/>
        <end position="100"/>
    </location>
</feature>
<name>A0A9Q3P106_9BASI</name>
<dbReference type="GO" id="GO:0015074">
    <property type="term" value="P:DNA integration"/>
    <property type="evidence" value="ECO:0007669"/>
    <property type="project" value="InterPro"/>
</dbReference>
<evidence type="ECO:0000256" key="1">
    <source>
        <dbReference type="ARBA" id="ARBA00022884"/>
    </source>
</evidence>
<keyword evidence="1" id="KW-0694">RNA-binding</keyword>
<keyword evidence="4" id="KW-1185">Reference proteome</keyword>
<gene>
    <name evidence="3" type="ORF">O181_087114</name>
</gene>
<dbReference type="EMBL" id="AVOT02052491">
    <property type="protein sequence ID" value="MBW0547399.1"/>
    <property type="molecule type" value="Genomic_DNA"/>
</dbReference>
<accession>A0A9Q3P106</accession>
<dbReference type="InterPro" id="IPR012337">
    <property type="entry name" value="RNaseH-like_sf"/>
</dbReference>
<dbReference type="PANTHER" id="PTHR35046:SF26">
    <property type="entry name" value="RNA-DIRECTED DNA POLYMERASE"/>
    <property type="match status" value="1"/>
</dbReference>